<sequence length="49" mass="5282">MPEKLLQAAIITFLLYVIAGLSPVTRIQTHSASTTDTTSPARVLLSARQ</sequence>
<keyword evidence="3" id="KW-1185">Reference proteome</keyword>
<proteinExistence type="predicted"/>
<dbReference type="RefSeq" id="WP_208341938.1">
    <property type="nucleotide sequence ID" value="NZ_CAWQFN010000043.1"/>
</dbReference>
<organism evidence="2 3">
    <name type="scientific">Aetokthonos hydrillicola Thurmond2011</name>
    <dbReference type="NCBI Taxonomy" id="2712845"/>
    <lineage>
        <taxon>Bacteria</taxon>
        <taxon>Bacillati</taxon>
        <taxon>Cyanobacteriota</taxon>
        <taxon>Cyanophyceae</taxon>
        <taxon>Nostocales</taxon>
        <taxon>Hapalosiphonaceae</taxon>
        <taxon>Aetokthonos</taxon>
    </lineage>
</organism>
<evidence type="ECO:0000313" key="3">
    <source>
        <dbReference type="Proteomes" id="UP000667802"/>
    </source>
</evidence>
<dbReference type="EMBL" id="JAALHA020000018">
    <property type="protein sequence ID" value="MDR9898559.1"/>
    <property type="molecule type" value="Genomic_DNA"/>
</dbReference>
<gene>
    <name evidence="2" type="ORF">G7B40_028970</name>
</gene>
<name>A0AAP5ICC9_9CYAN</name>
<feature type="compositionally biased region" description="Polar residues" evidence="1">
    <location>
        <begin position="29"/>
        <end position="40"/>
    </location>
</feature>
<reference evidence="3" key="1">
    <citation type="journal article" date="2021" name="Science">
        <title>Hunting the eagle killer: A cyanobacterial neurotoxin causes vacuolar myelinopathy.</title>
        <authorList>
            <person name="Breinlinger S."/>
            <person name="Phillips T.J."/>
            <person name="Haram B.N."/>
            <person name="Mares J."/>
            <person name="Martinez Yerena J.A."/>
            <person name="Hrouzek P."/>
            <person name="Sobotka R."/>
            <person name="Henderson W.M."/>
            <person name="Schmieder P."/>
            <person name="Williams S.M."/>
            <person name="Lauderdale J.D."/>
            <person name="Wilde H.D."/>
            <person name="Gerrin W."/>
            <person name="Kust A."/>
            <person name="Washington J.W."/>
            <person name="Wagner C."/>
            <person name="Geier B."/>
            <person name="Liebeke M."/>
            <person name="Enke H."/>
            <person name="Niedermeyer T.H.J."/>
            <person name="Wilde S.B."/>
        </authorList>
    </citation>
    <scope>NUCLEOTIDE SEQUENCE [LARGE SCALE GENOMIC DNA]</scope>
    <source>
        <strain evidence="3">Thurmond2011</strain>
    </source>
</reference>
<feature type="region of interest" description="Disordered" evidence="1">
    <location>
        <begin position="29"/>
        <end position="49"/>
    </location>
</feature>
<dbReference type="AlphaFoldDB" id="A0AAP5ICC9"/>
<protein>
    <submittedName>
        <fullName evidence="2">Uncharacterized protein</fullName>
    </submittedName>
</protein>
<comment type="caution">
    <text evidence="2">The sequence shown here is derived from an EMBL/GenBank/DDBJ whole genome shotgun (WGS) entry which is preliminary data.</text>
</comment>
<accession>A0AAP5ICC9</accession>
<evidence type="ECO:0000313" key="2">
    <source>
        <dbReference type="EMBL" id="MDR9898559.1"/>
    </source>
</evidence>
<dbReference type="Proteomes" id="UP000667802">
    <property type="component" value="Unassembled WGS sequence"/>
</dbReference>
<evidence type="ECO:0000256" key="1">
    <source>
        <dbReference type="SAM" id="MobiDB-lite"/>
    </source>
</evidence>